<protein>
    <submittedName>
        <fullName evidence="3">Site-specific DNA recombinase</fullName>
    </submittedName>
</protein>
<dbReference type="InterPro" id="IPR038109">
    <property type="entry name" value="DNA_bind_recomb_sf"/>
</dbReference>
<dbReference type="OrthoDB" id="9769353at2"/>
<dbReference type="SUPFAM" id="SSF53041">
    <property type="entry name" value="Resolvase-like"/>
    <property type="match status" value="1"/>
</dbReference>
<dbReference type="InterPro" id="IPR006119">
    <property type="entry name" value="Resolv_N"/>
</dbReference>
<evidence type="ECO:0000313" key="4">
    <source>
        <dbReference type="Proteomes" id="UP000199659"/>
    </source>
</evidence>
<accession>A0A1I6KU76</accession>
<evidence type="ECO:0000313" key="3">
    <source>
        <dbReference type="EMBL" id="SFR94727.1"/>
    </source>
</evidence>
<dbReference type="AlphaFoldDB" id="A0A1I6KU76"/>
<feature type="domain" description="Resolvase/invertase-type recombinase catalytic" evidence="1">
    <location>
        <begin position="20"/>
        <end position="168"/>
    </location>
</feature>
<dbReference type="Pfam" id="PF13408">
    <property type="entry name" value="Zn_ribbon_recom"/>
    <property type="match status" value="1"/>
</dbReference>
<dbReference type="RefSeq" id="WP_092561652.1">
    <property type="nucleotide sequence ID" value="NZ_FOYZ01000010.1"/>
</dbReference>
<gene>
    <name evidence="3" type="ORF">SAMN05661086_02729</name>
</gene>
<dbReference type="PANTHER" id="PTHR30461">
    <property type="entry name" value="DNA-INVERTASE FROM LAMBDOID PROPHAGE"/>
    <property type="match status" value="1"/>
</dbReference>
<dbReference type="SMART" id="SM00857">
    <property type="entry name" value="Resolvase"/>
    <property type="match status" value="1"/>
</dbReference>
<dbReference type="InterPro" id="IPR036162">
    <property type="entry name" value="Resolvase-like_N_sf"/>
</dbReference>
<dbReference type="CDD" id="cd00338">
    <property type="entry name" value="Ser_Recombinase"/>
    <property type="match status" value="1"/>
</dbReference>
<evidence type="ECO:0000259" key="2">
    <source>
        <dbReference type="PROSITE" id="PS51737"/>
    </source>
</evidence>
<dbReference type="GO" id="GO:0003677">
    <property type="term" value="F:DNA binding"/>
    <property type="evidence" value="ECO:0007669"/>
    <property type="project" value="InterPro"/>
</dbReference>
<evidence type="ECO:0000259" key="1">
    <source>
        <dbReference type="PROSITE" id="PS51736"/>
    </source>
</evidence>
<proteinExistence type="predicted"/>
<dbReference type="GO" id="GO:0000150">
    <property type="term" value="F:DNA strand exchange activity"/>
    <property type="evidence" value="ECO:0007669"/>
    <property type="project" value="InterPro"/>
</dbReference>
<dbReference type="PANTHER" id="PTHR30461:SF23">
    <property type="entry name" value="DNA RECOMBINASE-RELATED"/>
    <property type="match status" value="1"/>
</dbReference>
<dbReference type="Pfam" id="PF07508">
    <property type="entry name" value="Recombinase"/>
    <property type="match status" value="1"/>
</dbReference>
<dbReference type="InterPro" id="IPR011109">
    <property type="entry name" value="DNA_bind_recombinase_dom"/>
</dbReference>
<reference evidence="3 4" key="1">
    <citation type="submission" date="2016-10" db="EMBL/GenBank/DDBJ databases">
        <authorList>
            <person name="de Groot N.N."/>
        </authorList>
    </citation>
    <scope>NUCLEOTIDE SEQUENCE [LARGE SCALE GENOMIC DNA]</scope>
    <source>
        <strain evidence="3 4">743A</strain>
    </source>
</reference>
<dbReference type="Gene3D" id="3.40.50.1390">
    <property type="entry name" value="Resolvase, N-terminal catalytic domain"/>
    <property type="match status" value="1"/>
</dbReference>
<dbReference type="Gene3D" id="3.90.1750.20">
    <property type="entry name" value="Putative Large Serine Recombinase, Chain B, Domain 2"/>
    <property type="match status" value="1"/>
</dbReference>
<sequence length="518" mass="59651">MKTITKLQQVKAPAEKKKLRVAAYCRVSTGSDAQLESLDTQKTYFENYINSRKDWELAGIYYDEGITGTKKEKRTALLQLMSDCESHQIDMVITKSLSRFSRNTTDCLELVRRLLAVNVPIFFEKENLNTGSMESELMLAILSSMAEGESTSTSENTKWAVQKRFQNGTFKISYPPYGYEWNGEEMKVNPEQADVVKHIFSAFLSGTGIQDIAKDLNARQVPTKKGGKWSHGTIKGILANEKYTGDTIFQKTYTDAQFNRHQNNGEKDQYFCAEHHEAIISHEDFELAARLLEQHSIEKGIVKGCDRYQQRYAFSGNIICGECGATFRRRIHTCKGHKYVAWLCNTHLADVKACSMLYIRNDDLEHAFITMMNKLIFSRKTILAPLLEQLKNTNEDGGIRRIRELERQLLQITEQRQTLQRLMAQGYLDQIIFTQQKNELMTQTEACKTEIEMLQNCSGQASTRIVELQKLLHFTEHADMLQAFEEELFTEYANRIIVYSREKVGFELKCGLTLRERM</sequence>
<dbReference type="EMBL" id="FOYZ01000010">
    <property type="protein sequence ID" value="SFR94727.1"/>
    <property type="molecule type" value="Genomic_DNA"/>
</dbReference>
<feature type="domain" description="Recombinase" evidence="2">
    <location>
        <begin position="176"/>
        <end position="298"/>
    </location>
</feature>
<dbReference type="Pfam" id="PF00239">
    <property type="entry name" value="Resolvase"/>
    <property type="match status" value="1"/>
</dbReference>
<organism evidence="3 4">
    <name type="scientific">Anaeromicropila populeti</name>
    <dbReference type="NCBI Taxonomy" id="37658"/>
    <lineage>
        <taxon>Bacteria</taxon>
        <taxon>Bacillati</taxon>
        <taxon>Bacillota</taxon>
        <taxon>Clostridia</taxon>
        <taxon>Lachnospirales</taxon>
        <taxon>Lachnospiraceae</taxon>
        <taxon>Anaeromicropila</taxon>
    </lineage>
</organism>
<dbReference type="PROSITE" id="PS51736">
    <property type="entry name" value="RECOMBINASES_3"/>
    <property type="match status" value="1"/>
</dbReference>
<dbReference type="FunFam" id="3.90.1750.20:FF:000007">
    <property type="entry name" value="Site-specific recombinase"/>
    <property type="match status" value="1"/>
</dbReference>
<dbReference type="InterPro" id="IPR025827">
    <property type="entry name" value="Zn_ribbon_recom_dom"/>
</dbReference>
<dbReference type="PROSITE" id="PS51737">
    <property type="entry name" value="RECOMBINASE_DNA_BIND"/>
    <property type="match status" value="1"/>
</dbReference>
<keyword evidence="4" id="KW-1185">Reference proteome</keyword>
<dbReference type="InterPro" id="IPR050639">
    <property type="entry name" value="SSR_resolvase"/>
</dbReference>
<dbReference type="Proteomes" id="UP000199659">
    <property type="component" value="Unassembled WGS sequence"/>
</dbReference>
<name>A0A1I6KU76_9FIRM</name>
<dbReference type="STRING" id="37658.SAMN05661086_02729"/>